<evidence type="ECO:0000256" key="1">
    <source>
        <dbReference type="SAM" id="MobiDB-lite"/>
    </source>
</evidence>
<dbReference type="AlphaFoldDB" id="A0A3B6NWI9"/>
<accession>A0A3B6NWI9</accession>
<proteinExistence type="predicted"/>
<feature type="compositionally biased region" description="Low complexity" evidence="1">
    <location>
        <begin position="208"/>
        <end position="226"/>
    </location>
</feature>
<dbReference type="EnsemblPlants" id="TraesCS6A02G387400.1">
    <property type="protein sequence ID" value="TraesCS6A02G387400.1"/>
    <property type="gene ID" value="TraesCS6A02G387400"/>
</dbReference>
<dbReference type="RefSeq" id="XP_044406962.1">
    <property type="nucleotide sequence ID" value="XM_044551027.1"/>
</dbReference>
<dbReference type="Gramene" id="TraesSYM6A03G03348670.1">
    <property type="protein sequence ID" value="TraesSYM6A03G03348670.1"/>
    <property type="gene ID" value="TraesSYM6A03G03348670"/>
</dbReference>
<organism evidence="2">
    <name type="scientific">Triticum aestivum</name>
    <name type="common">Wheat</name>
    <dbReference type="NCBI Taxonomy" id="4565"/>
    <lineage>
        <taxon>Eukaryota</taxon>
        <taxon>Viridiplantae</taxon>
        <taxon>Streptophyta</taxon>
        <taxon>Embryophyta</taxon>
        <taxon>Tracheophyta</taxon>
        <taxon>Spermatophyta</taxon>
        <taxon>Magnoliopsida</taxon>
        <taxon>Liliopsida</taxon>
        <taxon>Poales</taxon>
        <taxon>Poaceae</taxon>
        <taxon>BOP clade</taxon>
        <taxon>Pooideae</taxon>
        <taxon>Triticodae</taxon>
        <taxon>Triticeae</taxon>
        <taxon>Triticinae</taxon>
        <taxon>Triticum</taxon>
    </lineage>
</organism>
<dbReference type="Gramene" id="TraesPARA_EIv1.0_1983190.1">
    <property type="protein sequence ID" value="TraesPARA_EIv1.0_1983190.1.CDS"/>
    <property type="gene ID" value="TraesPARA_EIv1.0_1983190"/>
</dbReference>
<dbReference type="OrthoDB" id="10378966at2759"/>
<dbReference type="GeneID" id="123131330"/>
<feature type="region of interest" description="Disordered" evidence="1">
    <location>
        <begin position="178"/>
        <end position="257"/>
    </location>
</feature>
<dbReference type="Gramene" id="TraesARI6A03G03363350.1">
    <property type="protein sequence ID" value="TraesARI6A03G03363350.1"/>
    <property type="gene ID" value="TraesARI6A03G03363350"/>
</dbReference>
<dbReference type="Gramene" id="TraesRN6A0100962700.1">
    <property type="protein sequence ID" value="TraesRN6A0100962700.1"/>
    <property type="gene ID" value="TraesRN6A0100962700"/>
</dbReference>
<evidence type="ECO:0000313" key="3">
    <source>
        <dbReference type="Proteomes" id="UP000019116"/>
    </source>
</evidence>
<dbReference type="Gramene" id="TraesCS6A03G0975400.1">
    <property type="protein sequence ID" value="TraesCS6A03G0975400.1.CDS"/>
    <property type="gene ID" value="TraesCS6A03G0975400"/>
</dbReference>
<reference evidence="2" key="2">
    <citation type="submission" date="2018-10" db="UniProtKB">
        <authorList>
            <consortium name="EnsemblPlants"/>
        </authorList>
    </citation>
    <scope>IDENTIFICATION</scope>
</reference>
<dbReference type="Gramene" id="TraesLDM6A03G03409200.1">
    <property type="protein sequence ID" value="TraesLDM6A03G03409200.1"/>
    <property type="gene ID" value="TraesLDM6A03G03409200"/>
</dbReference>
<name>A0A3B6NWI9_WHEAT</name>
<dbReference type="Gramene" id="TraesCS6A02G387400.1">
    <property type="protein sequence ID" value="TraesCS6A02G387400.1"/>
    <property type="gene ID" value="TraesCS6A02G387400"/>
</dbReference>
<dbReference type="Proteomes" id="UP000019116">
    <property type="component" value="Chromosome 6A"/>
</dbReference>
<feature type="region of interest" description="Disordered" evidence="1">
    <location>
        <begin position="27"/>
        <end position="82"/>
    </location>
</feature>
<feature type="compositionally biased region" description="Gly residues" evidence="1">
    <location>
        <begin position="30"/>
        <end position="48"/>
    </location>
</feature>
<dbReference type="OMA" id="LEMDNAM"/>
<protein>
    <submittedName>
        <fullName evidence="2">Uncharacterized protein</fullName>
    </submittedName>
</protein>
<keyword evidence="3" id="KW-1185">Reference proteome</keyword>
<sequence length="257" mass="25688">MAAASSLRNALFPLLRKRIAMARRMSTTGTGTGAGITGGGSGTGGAANSGGARTTGSGGASNSGGRMAGGGSAGNSGGSGGATGVDRLRKDIFKETRRLWEGYNVLSEVDRNLFGEIARLEMDNAMNMVNAKVDLVSTTYKFLGSTAVFIIAFASCLGPYIKDSVVHDAAKEVDERMTLRKQQGEGVGKTATPGDAAPTTKVHTQPDAAAAPTGGSASAAPGAPATVEVKNRAAPAPEDVKKKGAATPGAGSASVNN</sequence>
<dbReference type="Gramene" id="TraesJAG6A03G03398450.1">
    <property type="protein sequence ID" value="TraesJAG6A03G03398450.1"/>
    <property type="gene ID" value="TraesJAG6A03G03398450"/>
</dbReference>
<gene>
    <name evidence="2" type="primary">LOC123131330</name>
</gene>
<dbReference type="Gramene" id="TraesSTA6A03G03396240.1">
    <property type="protein sequence ID" value="TraesSTA6A03G03396240.1"/>
    <property type="gene ID" value="TraesSTA6A03G03396240"/>
</dbReference>
<dbReference type="Gramene" id="TraesMAC6A03G03404720.1">
    <property type="protein sequence ID" value="TraesMAC6A03G03404720.1"/>
    <property type="gene ID" value="TraesMAC6A03G03404720"/>
</dbReference>
<evidence type="ECO:0000313" key="2">
    <source>
        <dbReference type="EnsemblPlants" id="TraesCS6A02G387400.1"/>
    </source>
</evidence>
<reference evidence="2" key="1">
    <citation type="submission" date="2018-08" db="EMBL/GenBank/DDBJ databases">
        <authorList>
            <person name="Rossello M."/>
        </authorList>
    </citation>
    <scope>NUCLEOTIDE SEQUENCE [LARGE SCALE GENOMIC DNA]</scope>
    <source>
        <strain evidence="2">cv. Chinese Spring</strain>
    </source>
</reference>
<feature type="compositionally biased region" description="Gly residues" evidence="1">
    <location>
        <begin position="56"/>
        <end position="82"/>
    </location>
</feature>